<name>G9NU57_HYPAI</name>
<dbReference type="Proteomes" id="UP000005426">
    <property type="component" value="Unassembled WGS sequence"/>
</dbReference>
<dbReference type="HOGENOM" id="CLU_3087524_0_0_1"/>
<organism evidence="2 3">
    <name type="scientific">Hypocrea atroviridis (strain ATCC 20476 / IMI 206040)</name>
    <name type="common">Trichoderma atroviride</name>
    <dbReference type="NCBI Taxonomy" id="452589"/>
    <lineage>
        <taxon>Eukaryota</taxon>
        <taxon>Fungi</taxon>
        <taxon>Dikarya</taxon>
        <taxon>Ascomycota</taxon>
        <taxon>Pezizomycotina</taxon>
        <taxon>Sordariomycetes</taxon>
        <taxon>Hypocreomycetidae</taxon>
        <taxon>Hypocreales</taxon>
        <taxon>Hypocreaceae</taxon>
        <taxon>Trichoderma</taxon>
    </lineage>
</organism>
<dbReference type="OrthoDB" id="10456430at2759"/>
<keyword evidence="3" id="KW-1185">Reference proteome</keyword>
<feature type="region of interest" description="Disordered" evidence="1">
    <location>
        <begin position="15"/>
        <end position="52"/>
    </location>
</feature>
<dbReference type="EMBL" id="ABDG02000023">
    <property type="protein sequence ID" value="EHK45590.1"/>
    <property type="molecule type" value="Genomic_DNA"/>
</dbReference>
<proteinExistence type="predicted"/>
<evidence type="ECO:0000313" key="2">
    <source>
        <dbReference type="EMBL" id="EHK45590.1"/>
    </source>
</evidence>
<reference evidence="2 3" key="1">
    <citation type="journal article" date="2011" name="Genome Biol.">
        <title>Comparative genome sequence analysis underscores mycoparasitism as the ancestral life style of Trichoderma.</title>
        <authorList>
            <person name="Kubicek C.P."/>
            <person name="Herrera-Estrella A."/>
            <person name="Seidl-Seiboth V."/>
            <person name="Martinez D.A."/>
            <person name="Druzhinina I.S."/>
            <person name="Thon M."/>
            <person name="Zeilinger S."/>
            <person name="Casas-Flores S."/>
            <person name="Horwitz B.A."/>
            <person name="Mukherjee P.K."/>
            <person name="Mukherjee M."/>
            <person name="Kredics L."/>
            <person name="Alcaraz L.D."/>
            <person name="Aerts A."/>
            <person name="Antal Z."/>
            <person name="Atanasova L."/>
            <person name="Cervantes-Badillo M.G."/>
            <person name="Challacombe J."/>
            <person name="Chertkov O."/>
            <person name="McCluskey K."/>
            <person name="Coulpier F."/>
            <person name="Deshpande N."/>
            <person name="von Doehren H."/>
            <person name="Ebbole D.J."/>
            <person name="Esquivel-Naranjo E.U."/>
            <person name="Fekete E."/>
            <person name="Flipphi M."/>
            <person name="Glaser F."/>
            <person name="Gomez-Rodriguez E.Y."/>
            <person name="Gruber S."/>
            <person name="Han C."/>
            <person name="Henrissat B."/>
            <person name="Hermosa R."/>
            <person name="Hernandez-Onate M."/>
            <person name="Karaffa L."/>
            <person name="Kosti I."/>
            <person name="Le Crom S."/>
            <person name="Lindquist E."/>
            <person name="Lucas S."/>
            <person name="Luebeck M."/>
            <person name="Luebeck P.S."/>
            <person name="Margeot A."/>
            <person name="Metz B."/>
            <person name="Misra M."/>
            <person name="Nevalainen H."/>
            <person name="Omann M."/>
            <person name="Packer N."/>
            <person name="Perrone G."/>
            <person name="Uresti-Rivera E.E."/>
            <person name="Salamov A."/>
            <person name="Schmoll M."/>
            <person name="Seiboth B."/>
            <person name="Shapiro H."/>
            <person name="Sukno S."/>
            <person name="Tamayo-Ramos J.A."/>
            <person name="Tisch D."/>
            <person name="Wiest A."/>
            <person name="Wilkinson H.H."/>
            <person name="Zhang M."/>
            <person name="Coutinho P.M."/>
            <person name="Kenerley C.M."/>
            <person name="Monte E."/>
            <person name="Baker S.E."/>
            <person name="Grigoriev I.V."/>
        </authorList>
    </citation>
    <scope>NUCLEOTIDE SEQUENCE [LARGE SCALE GENOMIC DNA]</scope>
    <source>
        <strain evidence="3">ATCC 20476 / IMI 206040</strain>
    </source>
</reference>
<evidence type="ECO:0000256" key="1">
    <source>
        <dbReference type="SAM" id="MobiDB-lite"/>
    </source>
</evidence>
<accession>G9NU57</accession>
<sequence length="52" mass="5886">MYLWPYSELMMTSHEQPHKGTATRGSSCPVPYYDDRHGSRATLVRSPLGSET</sequence>
<protein>
    <submittedName>
        <fullName evidence="2">Uncharacterized protein</fullName>
    </submittedName>
</protein>
<evidence type="ECO:0000313" key="3">
    <source>
        <dbReference type="Proteomes" id="UP000005426"/>
    </source>
</evidence>
<gene>
    <name evidence="2" type="ORF">TRIATDRAFT_256636</name>
</gene>
<comment type="caution">
    <text evidence="2">The sequence shown here is derived from an EMBL/GenBank/DDBJ whole genome shotgun (WGS) entry which is preliminary data.</text>
</comment>
<dbReference type="AlphaFoldDB" id="G9NU57"/>